<feature type="domain" description="Radical SAM core" evidence="9">
    <location>
        <begin position="53"/>
        <end position="287"/>
    </location>
</feature>
<dbReference type="NCBIfam" id="TIGR03699">
    <property type="entry name" value="menaquin_MqnC"/>
    <property type="match status" value="1"/>
</dbReference>
<dbReference type="InterPro" id="IPR013785">
    <property type="entry name" value="Aldolase_TIM"/>
</dbReference>
<evidence type="ECO:0000259" key="9">
    <source>
        <dbReference type="PROSITE" id="PS51918"/>
    </source>
</evidence>
<evidence type="ECO:0000256" key="7">
    <source>
        <dbReference type="PIRSR" id="PIRSR004762-1"/>
    </source>
</evidence>
<dbReference type="Pfam" id="PF04055">
    <property type="entry name" value="Radical_SAM"/>
    <property type="match status" value="1"/>
</dbReference>
<feature type="binding site" evidence="8">
    <location>
        <position position="73"/>
    </location>
    <ligand>
        <name>S-adenosyl-L-methionine</name>
        <dbReference type="ChEBI" id="CHEBI:59789"/>
    </ligand>
</feature>
<reference evidence="10" key="1">
    <citation type="submission" date="2020-06" db="EMBL/GenBank/DDBJ databases">
        <title>Unique genomic features of the anaerobic methanotrophic archaea.</title>
        <authorList>
            <person name="Chadwick G.L."/>
            <person name="Skennerton C.T."/>
            <person name="Laso-Perez R."/>
            <person name="Leu A.O."/>
            <person name="Speth D.R."/>
            <person name="Yu H."/>
            <person name="Morgan-Lang C."/>
            <person name="Hatzenpichler R."/>
            <person name="Goudeau D."/>
            <person name="Malmstrom R."/>
            <person name="Brazelton W.J."/>
            <person name="Woyke T."/>
            <person name="Hallam S.J."/>
            <person name="Tyson G.W."/>
            <person name="Wegener G."/>
            <person name="Boetius A."/>
            <person name="Orphan V."/>
        </authorList>
    </citation>
    <scope>NUCLEOTIDE SEQUENCE</scope>
</reference>
<dbReference type="AlphaFoldDB" id="A0A7G9Z050"/>
<keyword evidence="6" id="KW-0560">Oxidoreductase</keyword>
<evidence type="ECO:0000256" key="2">
    <source>
        <dbReference type="ARBA" id="ARBA00022691"/>
    </source>
</evidence>
<dbReference type="InterPro" id="IPR022431">
    <property type="entry name" value="Cyclic_DHFL_synthase_mqnC"/>
</dbReference>
<feature type="binding site" evidence="8">
    <location>
        <position position="178"/>
    </location>
    <ligand>
        <name>S-adenosyl-L-methionine</name>
        <dbReference type="ChEBI" id="CHEBI:59789"/>
    </ligand>
</feature>
<dbReference type="PROSITE" id="PS51918">
    <property type="entry name" value="RADICAL_SAM"/>
    <property type="match status" value="1"/>
</dbReference>
<proteinExistence type="inferred from homology"/>
<dbReference type="SUPFAM" id="SSF102114">
    <property type="entry name" value="Radical SAM enzymes"/>
    <property type="match status" value="1"/>
</dbReference>
<dbReference type="UniPathway" id="UPA00079"/>
<evidence type="ECO:0000256" key="5">
    <source>
        <dbReference type="ARBA" id="ARBA00023014"/>
    </source>
</evidence>
<dbReference type="SFLD" id="SFLDS00029">
    <property type="entry name" value="Radical_SAM"/>
    <property type="match status" value="2"/>
</dbReference>
<dbReference type="InterPro" id="IPR045567">
    <property type="entry name" value="CofH/MnqC-like_C"/>
</dbReference>
<comment type="similarity">
    <text evidence="6">Belongs to the radical SAM superfamily. MqnC family.</text>
</comment>
<evidence type="ECO:0000256" key="8">
    <source>
        <dbReference type="PIRSR" id="PIRSR004762-2"/>
    </source>
</evidence>
<dbReference type="InterPro" id="IPR034405">
    <property type="entry name" value="F420"/>
</dbReference>
<dbReference type="EMBL" id="MT631547">
    <property type="protein sequence ID" value="QNO53634.1"/>
    <property type="molecule type" value="Genomic_DNA"/>
</dbReference>
<dbReference type="InterPro" id="IPR058240">
    <property type="entry name" value="rSAM_sf"/>
</dbReference>
<evidence type="ECO:0000256" key="4">
    <source>
        <dbReference type="ARBA" id="ARBA00023004"/>
    </source>
</evidence>
<dbReference type="EC" id="1.21.98.1" evidence="6"/>
<feature type="binding site" evidence="6 7">
    <location>
        <position position="67"/>
    </location>
    <ligand>
        <name>[4Fe-4S] cluster</name>
        <dbReference type="ChEBI" id="CHEBI:49883"/>
        <note>4Fe-4S-S-AdoMet</note>
    </ligand>
</feature>
<dbReference type="PANTHER" id="PTHR43076:SF1">
    <property type="entry name" value="LIPOYL SYNTHASE 2"/>
    <property type="match status" value="1"/>
</dbReference>
<organism evidence="10">
    <name type="scientific">Candidatus Methanophagaceae archaeon ANME-1 ERB6</name>
    <dbReference type="NCBI Taxonomy" id="2759912"/>
    <lineage>
        <taxon>Archaea</taxon>
        <taxon>Methanobacteriati</taxon>
        <taxon>Methanobacteriota</taxon>
        <taxon>Stenosarchaea group</taxon>
        <taxon>Methanomicrobia</taxon>
        <taxon>Candidatus Methanophagales</taxon>
        <taxon>Candidatus Methanophagaceae</taxon>
    </lineage>
</organism>
<dbReference type="SFLD" id="SFLDG01389">
    <property type="entry name" value="menaquinone_synthsis_involved"/>
    <property type="match status" value="2"/>
</dbReference>
<dbReference type="CDD" id="cd01335">
    <property type="entry name" value="Radical_SAM"/>
    <property type="match status" value="1"/>
</dbReference>
<dbReference type="InterPro" id="IPR007197">
    <property type="entry name" value="rSAM"/>
</dbReference>
<comment type="function">
    <text evidence="6">Radical SAM enzyme that catalyzes the cyclization of dehypoxanthine futalosine (DHFL) into cyclic dehypoxanthine futalosine (CDHFL), a step in the biosynthesis of menaquinone (MK, vitamin K2).</text>
</comment>
<dbReference type="GO" id="GO:0046992">
    <property type="term" value="F:oxidoreductase activity, acting on X-H and Y-H to form an X-Y bond"/>
    <property type="evidence" value="ECO:0007669"/>
    <property type="project" value="UniProtKB-UniRule"/>
</dbReference>
<keyword evidence="6" id="KW-0474">Menaquinone biosynthesis</keyword>
<dbReference type="GO" id="GO:0044689">
    <property type="term" value="F:7,8-didemethyl-8-hydroxy-5-deazariboflavin synthase activity"/>
    <property type="evidence" value="ECO:0007669"/>
    <property type="project" value="TreeGrafter"/>
</dbReference>
<keyword evidence="5 6" id="KW-0411">Iron-sulfur</keyword>
<sequence length="358" mass="40094">MNTDYSECKDYVKKNQAGADLSFKAALHLFELPLSVIGGIADEIRRMKCGELVTFVVDRNISYTNRCVLRCKFCAFYAKSEEESYILSKEEILRKVGETVDVGGTQILIQGGLTPEISIEWFEDLFSAIKRKFPGVQLHSLSPPEIYFIAGNEGLSIRETLERLREAGLDSLPGGGAEILSDSVRKVISQNKVSADGWIEVMETAHGMGMKTTATMMFGHIEHNEDIVEHLFRIRDLQNKTKGFTAFIPWTFQPKNTELYDIIKEPVSATRYLQVLAIARIVLHSIRNVQASWLTQDFEVDKLALFFGANDFGGTILEENVVTAAGKEYKPAKVEDIIKAVKSVGRPVAQRNTGYELL</sequence>
<dbReference type="Pfam" id="PF19288">
    <property type="entry name" value="CofH_C"/>
    <property type="match status" value="1"/>
</dbReference>
<dbReference type="NCBIfam" id="TIGR00423">
    <property type="entry name" value="CofH family radical SAM protein"/>
    <property type="match status" value="1"/>
</dbReference>
<protein>
    <recommendedName>
        <fullName evidence="6">Cyclic dehypoxanthine futalosine synthase</fullName>
        <shortName evidence="6">Cyclic DHFL synthase</shortName>
        <ecNumber evidence="6">1.21.98.1</ecNumber>
    </recommendedName>
    <alternativeName>
        <fullName evidence="6">Dehypoxanthine futalosine cyclase</fullName>
        <shortName evidence="6">DHFL cyclase</shortName>
    </alternativeName>
    <alternativeName>
        <fullName evidence="6">Menaquinone biosynthetic enzyme MqnC</fullName>
    </alternativeName>
</protein>
<gene>
    <name evidence="10" type="primary">cofH_1</name>
    <name evidence="6" type="synonym">mqnC</name>
    <name evidence="10" type="ORF">NGENPBHE_00034</name>
</gene>
<dbReference type="Gene3D" id="3.20.20.70">
    <property type="entry name" value="Aldolase class I"/>
    <property type="match status" value="1"/>
</dbReference>
<feature type="binding site" evidence="6 7">
    <location>
        <position position="74"/>
    </location>
    <ligand>
        <name>[4Fe-4S] cluster</name>
        <dbReference type="ChEBI" id="CHEBI:49883"/>
        <note>4Fe-4S-S-AdoMet</note>
    </ligand>
</feature>
<name>A0A7G9Z050_9EURY</name>
<dbReference type="InterPro" id="IPR020050">
    <property type="entry name" value="FO_synthase_su2"/>
</dbReference>
<comment type="catalytic activity">
    <reaction evidence="6">
        <text>dehypoxanthine futalosine + S-adenosyl-L-methionine = cyclic dehypoxanthinylfutalosinate + 5'-deoxyadenosine + L-methionine + H(+)</text>
        <dbReference type="Rhea" id="RHEA:33083"/>
        <dbReference type="ChEBI" id="CHEBI:15378"/>
        <dbReference type="ChEBI" id="CHEBI:17319"/>
        <dbReference type="ChEBI" id="CHEBI:57844"/>
        <dbReference type="ChEBI" id="CHEBI:58864"/>
        <dbReference type="ChEBI" id="CHEBI:59789"/>
        <dbReference type="ChEBI" id="CHEBI:64270"/>
        <dbReference type="EC" id="1.21.98.1"/>
    </reaction>
</comment>
<dbReference type="GO" id="GO:0009234">
    <property type="term" value="P:menaquinone biosynthetic process"/>
    <property type="evidence" value="ECO:0007669"/>
    <property type="project" value="UniProtKB-UniRule"/>
</dbReference>
<dbReference type="SFLD" id="SFLDF00343">
    <property type="entry name" value="aminofutalosine_synthase_(mqnE"/>
    <property type="match status" value="1"/>
</dbReference>
<feature type="binding site" evidence="6 7">
    <location>
        <position position="71"/>
    </location>
    <ligand>
        <name>[4Fe-4S] cluster</name>
        <dbReference type="ChEBI" id="CHEBI:49883"/>
        <note>4Fe-4S-S-AdoMet</note>
    </ligand>
</feature>
<dbReference type="SFLD" id="SFLDF00342">
    <property type="entry name" value="cyclic_dehypoxanthine_futalosi"/>
    <property type="match status" value="1"/>
</dbReference>
<dbReference type="GO" id="GO:0005506">
    <property type="term" value="F:iron ion binding"/>
    <property type="evidence" value="ECO:0007669"/>
    <property type="project" value="UniProtKB-UniRule"/>
</dbReference>
<accession>A0A7G9Z050</accession>
<dbReference type="GO" id="GO:0016765">
    <property type="term" value="F:transferase activity, transferring alkyl or aryl (other than methyl) groups"/>
    <property type="evidence" value="ECO:0007669"/>
    <property type="project" value="InterPro"/>
</dbReference>
<evidence type="ECO:0000256" key="3">
    <source>
        <dbReference type="ARBA" id="ARBA00022723"/>
    </source>
</evidence>
<evidence type="ECO:0000256" key="6">
    <source>
        <dbReference type="HAMAP-Rule" id="MF_00992"/>
    </source>
</evidence>
<dbReference type="GO" id="GO:0051539">
    <property type="term" value="F:4 iron, 4 sulfur cluster binding"/>
    <property type="evidence" value="ECO:0007669"/>
    <property type="project" value="UniProtKB-KW"/>
</dbReference>
<comment type="cofactor">
    <cofactor evidence="6 7">
        <name>[4Fe-4S] cluster</name>
        <dbReference type="ChEBI" id="CHEBI:49883"/>
    </cofactor>
    <text evidence="6 7">Binds 1 [4Fe-4S] cluster. The cluster is coordinated with 3 cysteines and an exchangeable S-adenosyl-L-methionine.</text>
</comment>
<keyword evidence="4 6" id="KW-0408">Iron</keyword>
<feature type="binding site" evidence="8">
    <location>
        <position position="292"/>
    </location>
    <ligand>
        <name>(3R)-3-methyl-D-ornithine</name>
        <dbReference type="ChEBI" id="CHEBI:64642"/>
    </ligand>
</feature>
<dbReference type="SFLD" id="SFLDG01388">
    <property type="entry name" value="7_8-didemethyl-8-hydroxy-5-dea"/>
    <property type="match status" value="1"/>
</dbReference>
<keyword evidence="10" id="KW-0808">Transferase</keyword>
<keyword evidence="1 6" id="KW-0004">4Fe-4S</keyword>
<dbReference type="PANTHER" id="PTHR43076">
    <property type="entry name" value="FO SYNTHASE (COFH)"/>
    <property type="match status" value="1"/>
</dbReference>
<evidence type="ECO:0000313" key="10">
    <source>
        <dbReference type="EMBL" id="QNO53634.1"/>
    </source>
</evidence>
<dbReference type="PIRSF" id="PIRSF004762">
    <property type="entry name" value="CHP00423"/>
    <property type="match status" value="1"/>
</dbReference>
<dbReference type="SFLD" id="SFLDG01064">
    <property type="entry name" value="F420__menaquinone_cofactor_bio"/>
    <property type="match status" value="2"/>
</dbReference>
<dbReference type="HAMAP" id="MF_00992">
    <property type="entry name" value="MqnC"/>
    <property type="match status" value="1"/>
</dbReference>
<evidence type="ECO:0000256" key="1">
    <source>
        <dbReference type="ARBA" id="ARBA00022485"/>
    </source>
</evidence>
<comment type="pathway">
    <text evidence="6">Quinol/quinone metabolism; menaquinone biosynthesis.</text>
</comment>
<feature type="binding site" evidence="8">
    <location>
        <position position="142"/>
    </location>
    <ligand>
        <name>(3R)-3-methyl-D-ornithine</name>
        <dbReference type="ChEBI" id="CHEBI:64642"/>
    </ligand>
</feature>
<keyword evidence="2 6" id="KW-0949">S-adenosyl-L-methionine</keyword>
<keyword evidence="3 6" id="KW-0479">Metal-binding</keyword>